<protein>
    <submittedName>
        <fullName evidence="1">PB2</fullName>
    </submittedName>
</protein>
<proteinExistence type="predicted"/>
<name>A0A7S8ZXI4_9ORTO</name>
<organism evidence="1">
    <name type="scientific">Goettingen orthomyxo-like virus</name>
    <dbReference type="NCBI Taxonomy" id="2789610"/>
    <lineage>
        <taxon>Viruses</taxon>
        <taxon>Riboviria</taxon>
        <taxon>Orthornavirae</taxon>
        <taxon>Negarnaviricota</taxon>
        <taxon>Polyploviricotina</taxon>
        <taxon>Insthoviricetes</taxon>
        <taxon>Articulavirales</taxon>
        <taxon>Orthomyxoviridae</taxon>
    </lineage>
</organism>
<sequence>MKQTKSISDLKSVKSSLFPDFASQILFPMSSMSYNKLNDNITNFIEEEKKNLEGSRMSIEQHKRKLESKYIPRIKWVPTIKDPPPVIVQNIHWTESNYYMLNANFKEERDDERLRRICSMLLDKCYLNCRNQLVEMIKCSTYLGAPLVEQLSESLSDFGTIIMCKAVMGLKIPRSHGFRHGQYKFLSGKSTAFVHFFIHPINKADTFTFHKYYGEQEMIGKRAFR</sequence>
<dbReference type="EMBL" id="MW177758">
    <property type="protein sequence ID" value="QPF16738.1"/>
    <property type="molecule type" value="Genomic_RNA"/>
</dbReference>
<accession>A0A7S8ZXI4</accession>
<reference evidence="1" key="1">
    <citation type="submission" date="2020-10" db="EMBL/GenBank/DDBJ databases">
        <authorList>
            <person name="Guo L."/>
            <person name="Lu X."/>
            <person name="Guo D."/>
        </authorList>
    </citation>
    <scope>NUCLEOTIDE SEQUENCE</scope>
    <source>
        <strain evidence="1">GEMhg</strain>
    </source>
</reference>
<evidence type="ECO:0000313" key="1">
    <source>
        <dbReference type="EMBL" id="QPF16738.1"/>
    </source>
</evidence>